<feature type="transmembrane region" description="Helical" evidence="2">
    <location>
        <begin position="192"/>
        <end position="217"/>
    </location>
</feature>
<keyword evidence="2" id="KW-0812">Transmembrane</keyword>
<feature type="region of interest" description="Disordered" evidence="1">
    <location>
        <begin position="281"/>
        <end position="304"/>
    </location>
</feature>
<evidence type="ECO:0000256" key="1">
    <source>
        <dbReference type="SAM" id="MobiDB-lite"/>
    </source>
</evidence>
<feature type="region of interest" description="Disordered" evidence="1">
    <location>
        <begin position="1"/>
        <end position="30"/>
    </location>
</feature>
<evidence type="ECO:0000313" key="3">
    <source>
        <dbReference type="EMBL" id="KAI1610738.1"/>
    </source>
</evidence>
<feature type="compositionally biased region" description="Low complexity" evidence="1">
    <location>
        <begin position="292"/>
        <end position="304"/>
    </location>
</feature>
<feature type="compositionally biased region" description="Low complexity" evidence="1">
    <location>
        <begin position="475"/>
        <end position="494"/>
    </location>
</feature>
<gene>
    <name evidence="3" type="ORF">EDD36DRAFT_301935</name>
</gene>
<feature type="compositionally biased region" description="Low complexity" evidence="1">
    <location>
        <begin position="7"/>
        <end position="18"/>
    </location>
</feature>
<dbReference type="Proteomes" id="UP001203852">
    <property type="component" value="Unassembled WGS sequence"/>
</dbReference>
<feature type="compositionally biased region" description="Basic and acidic residues" evidence="1">
    <location>
        <begin position="441"/>
        <end position="474"/>
    </location>
</feature>
<evidence type="ECO:0000256" key="2">
    <source>
        <dbReference type="SAM" id="Phobius"/>
    </source>
</evidence>
<evidence type="ECO:0000313" key="4">
    <source>
        <dbReference type="Proteomes" id="UP001203852"/>
    </source>
</evidence>
<feature type="transmembrane region" description="Helical" evidence="2">
    <location>
        <begin position="127"/>
        <end position="145"/>
    </location>
</feature>
<sequence length="500" mass="55449">MVSPERSSSNLPPSLGPGARPVQPGEPTRPAGIAEIMNFRSRYSVSVEPETLHIGYEINGIPRTYHLAFESMPLGTFSRWALFGGPSRTRNAGTQVIDFIRGTENIMGRPLNQREAEGYAYHTSKKMLYSLTGTAVGVLVGGVIAQRNREWMKFPFRSAQPLERYQNFPNRYLPILRGQSALFAWRATRVSVWTVVGIFIARPIFSAIGNTVFYTGLNSDDRTKELMTSLKGNLERIASNRVREVASGAQPRPQSQRQQDGQSVEPDTQAYYRDTQQDVMDDHQSDYSGDNTFTDGSTDTATTSDASMLAREAQLRAEVSRGLSDVEREVGRVARSTQQSRSRSDQPKDSFSGSTSDPFFDDDASPTAGNDPDMATRDTYSPQRSAWARIRNQRNQTYSDGREGAPAERSSSSGRGLSDNPYAARRGEEQASGDSFSFSKTDTDRQLAKDQAQKEFDAMLDKERRLSGSDEYDRGMSAVASGEESAASSGMSAWESRRRR</sequence>
<dbReference type="EMBL" id="MU404357">
    <property type="protein sequence ID" value="KAI1610738.1"/>
    <property type="molecule type" value="Genomic_DNA"/>
</dbReference>
<comment type="caution">
    <text evidence="3">The sequence shown here is derived from an EMBL/GenBank/DDBJ whole genome shotgun (WGS) entry which is preliminary data.</text>
</comment>
<keyword evidence="4" id="KW-1185">Reference proteome</keyword>
<feature type="compositionally biased region" description="Basic and acidic residues" evidence="1">
    <location>
        <begin position="320"/>
        <end position="332"/>
    </location>
</feature>
<dbReference type="AlphaFoldDB" id="A0AAN6DRH4"/>
<organism evidence="3 4">
    <name type="scientific">Exophiala viscosa</name>
    <dbReference type="NCBI Taxonomy" id="2486360"/>
    <lineage>
        <taxon>Eukaryota</taxon>
        <taxon>Fungi</taxon>
        <taxon>Dikarya</taxon>
        <taxon>Ascomycota</taxon>
        <taxon>Pezizomycotina</taxon>
        <taxon>Eurotiomycetes</taxon>
        <taxon>Chaetothyriomycetidae</taxon>
        <taxon>Chaetothyriales</taxon>
        <taxon>Herpotrichiellaceae</taxon>
        <taxon>Exophiala</taxon>
    </lineage>
</organism>
<accession>A0AAN6DRH4</accession>
<feature type="compositionally biased region" description="Polar residues" evidence="1">
    <location>
        <begin position="252"/>
        <end position="266"/>
    </location>
</feature>
<keyword evidence="2" id="KW-0472">Membrane</keyword>
<keyword evidence="2" id="KW-1133">Transmembrane helix</keyword>
<protein>
    <submittedName>
        <fullName evidence="3">Uncharacterized protein</fullName>
    </submittedName>
</protein>
<feature type="region of interest" description="Disordered" evidence="1">
    <location>
        <begin position="320"/>
        <end position="500"/>
    </location>
</feature>
<name>A0AAN6DRH4_9EURO</name>
<proteinExistence type="predicted"/>
<feature type="region of interest" description="Disordered" evidence="1">
    <location>
        <begin position="241"/>
        <end position="267"/>
    </location>
</feature>
<reference evidence="3" key="1">
    <citation type="journal article" date="2022" name="bioRxiv">
        <title>Deciphering the potential niche of two novel black yeast fungi from a biological soil crust based on their genomes, phenotypes, and melanin regulation.</title>
        <authorList>
            <consortium name="DOE Joint Genome Institute"/>
            <person name="Carr E.C."/>
            <person name="Barton Q."/>
            <person name="Grambo S."/>
            <person name="Sullivan M."/>
            <person name="Renfro C.M."/>
            <person name="Kuo A."/>
            <person name="Pangilinan J."/>
            <person name="Lipzen A."/>
            <person name="Keymanesh K."/>
            <person name="Savage E."/>
            <person name="Barry K."/>
            <person name="Grigoriev I.V."/>
            <person name="Riekhof W.R."/>
            <person name="Harris S.S."/>
        </authorList>
    </citation>
    <scope>NUCLEOTIDE SEQUENCE</scope>
    <source>
        <strain evidence="3">JF 03-4F</strain>
    </source>
</reference>